<dbReference type="GO" id="GO:0047560">
    <property type="term" value="F:3-dehydrosphinganine reductase activity"/>
    <property type="evidence" value="ECO:0007669"/>
    <property type="project" value="UniProtKB-EC"/>
</dbReference>
<dbReference type="CDD" id="cd08939">
    <property type="entry name" value="KDSR-like_SDR_c"/>
    <property type="match status" value="1"/>
</dbReference>
<dbReference type="InterPro" id="IPR002347">
    <property type="entry name" value="SDR_fam"/>
</dbReference>
<evidence type="ECO:0000313" key="13">
    <source>
        <dbReference type="Proteomes" id="UP000256964"/>
    </source>
</evidence>
<dbReference type="AlphaFoldDB" id="A0A371CQ00"/>
<keyword evidence="7" id="KW-0560">Oxidoreductase</keyword>
<dbReference type="EMBL" id="KZ857486">
    <property type="protein sequence ID" value="RDX42378.1"/>
    <property type="molecule type" value="Genomic_DNA"/>
</dbReference>
<evidence type="ECO:0000256" key="10">
    <source>
        <dbReference type="ARBA" id="ARBA00044737"/>
    </source>
</evidence>
<dbReference type="InterPro" id="IPR045022">
    <property type="entry name" value="KDSR-like"/>
</dbReference>
<evidence type="ECO:0000313" key="12">
    <source>
        <dbReference type="EMBL" id="RDX42378.1"/>
    </source>
</evidence>
<accession>A0A371CQ00</accession>
<dbReference type="PANTHER" id="PTHR43550">
    <property type="entry name" value="3-KETODIHYDROSPHINGOSINE REDUCTASE"/>
    <property type="match status" value="1"/>
</dbReference>
<dbReference type="GO" id="GO:0005789">
    <property type="term" value="C:endoplasmic reticulum membrane"/>
    <property type="evidence" value="ECO:0007669"/>
    <property type="project" value="TreeGrafter"/>
</dbReference>
<keyword evidence="6" id="KW-0746">Sphingolipid metabolism</keyword>
<dbReference type="FunFam" id="3.40.50.720:FF:000468">
    <property type="entry name" value="Short-chain dehydrogenase, putative"/>
    <property type="match status" value="1"/>
</dbReference>
<keyword evidence="8" id="KW-0443">Lipid metabolism</keyword>
<keyword evidence="13" id="KW-1185">Reference proteome</keyword>
<dbReference type="Gene3D" id="3.40.50.720">
    <property type="entry name" value="NAD(P)-binding Rossmann-like Domain"/>
    <property type="match status" value="1"/>
</dbReference>
<dbReference type="EC" id="1.1.1.102" evidence="9"/>
<comment type="function">
    <text evidence="10">Catalyzes the reduction of 3'-oxosphinganine (3-ketodihydrosphingosine/KDS) to sphinganine (dihydrosphingosine/DHS), the second step of de novo sphingolipid biosynthesis.</text>
</comment>
<proteinExistence type="predicted"/>
<dbReference type="PRINTS" id="PR00081">
    <property type="entry name" value="GDHRDH"/>
</dbReference>
<keyword evidence="5" id="KW-0521">NADP</keyword>
<comment type="subcellular location">
    <subcellularLocation>
        <location evidence="1">Endoplasmic reticulum</location>
    </subcellularLocation>
</comment>
<evidence type="ECO:0000256" key="11">
    <source>
        <dbReference type="ARBA" id="ARBA00048930"/>
    </source>
</evidence>
<comment type="pathway">
    <text evidence="3">Sphingolipid metabolism.</text>
</comment>
<dbReference type="SUPFAM" id="SSF51735">
    <property type="entry name" value="NAD(P)-binding Rossmann-fold domains"/>
    <property type="match status" value="1"/>
</dbReference>
<dbReference type="PANTHER" id="PTHR43550:SF3">
    <property type="entry name" value="3-KETODIHYDROSPHINGOSINE REDUCTASE"/>
    <property type="match status" value="1"/>
</dbReference>
<name>A0A371CQ00_9APHY</name>
<evidence type="ECO:0000256" key="8">
    <source>
        <dbReference type="ARBA" id="ARBA00023098"/>
    </source>
</evidence>
<evidence type="ECO:0000256" key="3">
    <source>
        <dbReference type="ARBA" id="ARBA00004991"/>
    </source>
</evidence>
<evidence type="ECO:0000256" key="4">
    <source>
        <dbReference type="ARBA" id="ARBA00022824"/>
    </source>
</evidence>
<dbReference type="STRING" id="139420.A0A371CQ00"/>
<organism evidence="12 13">
    <name type="scientific">Lentinus brumalis</name>
    <dbReference type="NCBI Taxonomy" id="2498619"/>
    <lineage>
        <taxon>Eukaryota</taxon>
        <taxon>Fungi</taxon>
        <taxon>Dikarya</taxon>
        <taxon>Basidiomycota</taxon>
        <taxon>Agaricomycotina</taxon>
        <taxon>Agaricomycetes</taxon>
        <taxon>Polyporales</taxon>
        <taxon>Polyporaceae</taxon>
        <taxon>Lentinus</taxon>
    </lineage>
</organism>
<evidence type="ECO:0000256" key="6">
    <source>
        <dbReference type="ARBA" id="ARBA00022919"/>
    </source>
</evidence>
<evidence type="ECO:0000256" key="1">
    <source>
        <dbReference type="ARBA" id="ARBA00004240"/>
    </source>
</evidence>
<evidence type="ECO:0000256" key="2">
    <source>
        <dbReference type="ARBA" id="ARBA00004760"/>
    </source>
</evidence>
<evidence type="ECO:0000256" key="9">
    <source>
        <dbReference type="ARBA" id="ARBA00026112"/>
    </source>
</evidence>
<dbReference type="Pfam" id="PF00106">
    <property type="entry name" value="adh_short"/>
    <property type="match status" value="1"/>
</dbReference>
<dbReference type="InterPro" id="IPR036291">
    <property type="entry name" value="NAD(P)-bd_dom_sf"/>
</dbReference>
<gene>
    <name evidence="12" type="ORF">OH76DRAFT_1458825</name>
</gene>
<evidence type="ECO:0000256" key="5">
    <source>
        <dbReference type="ARBA" id="ARBA00022857"/>
    </source>
</evidence>
<dbReference type="GO" id="GO:0030148">
    <property type="term" value="P:sphingolipid biosynthetic process"/>
    <property type="evidence" value="ECO:0007669"/>
    <property type="project" value="InterPro"/>
</dbReference>
<evidence type="ECO:0000256" key="7">
    <source>
        <dbReference type="ARBA" id="ARBA00023002"/>
    </source>
</evidence>
<dbReference type="OrthoDB" id="10267115at2759"/>
<comment type="pathway">
    <text evidence="2">Lipid metabolism; sphingolipid metabolism.</text>
</comment>
<comment type="catalytic activity">
    <reaction evidence="11">
        <text>sphinganine + NADP(+) = 3-oxosphinganine + NADPH + H(+)</text>
        <dbReference type="Rhea" id="RHEA:22640"/>
        <dbReference type="ChEBI" id="CHEBI:15378"/>
        <dbReference type="ChEBI" id="CHEBI:57783"/>
        <dbReference type="ChEBI" id="CHEBI:57817"/>
        <dbReference type="ChEBI" id="CHEBI:58299"/>
        <dbReference type="ChEBI" id="CHEBI:58349"/>
        <dbReference type="EC" id="1.1.1.102"/>
    </reaction>
    <physiologicalReaction direction="right-to-left" evidence="11">
        <dbReference type="Rhea" id="RHEA:22642"/>
    </physiologicalReaction>
</comment>
<reference evidence="12 13" key="1">
    <citation type="journal article" date="2018" name="Biotechnol. Biofuels">
        <title>Integrative visual omics of the white-rot fungus Polyporus brumalis exposes the biotechnological potential of its oxidative enzymes for delignifying raw plant biomass.</title>
        <authorList>
            <person name="Miyauchi S."/>
            <person name="Rancon A."/>
            <person name="Drula E."/>
            <person name="Hage H."/>
            <person name="Chaduli D."/>
            <person name="Favel A."/>
            <person name="Grisel S."/>
            <person name="Henrissat B."/>
            <person name="Herpoel-Gimbert I."/>
            <person name="Ruiz-Duenas F.J."/>
            <person name="Chevret D."/>
            <person name="Hainaut M."/>
            <person name="Lin J."/>
            <person name="Wang M."/>
            <person name="Pangilinan J."/>
            <person name="Lipzen A."/>
            <person name="Lesage-Meessen L."/>
            <person name="Navarro D."/>
            <person name="Riley R."/>
            <person name="Grigoriev I.V."/>
            <person name="Zhou S."/>
            <person name="Raouche S."/>
            <person name="Rosso M.N."/>
        </authorList>
    </citation>
    <scope>NUCLEOTIDE SEQUENCE [LARGE SCALE GENOMIC DNA]</scope>
    <source>
        <strain evidence="12 13">BRFM 1820</strain>
    </source>
</reference>
<dbReference type="GO" id="GO:0006666">
    <property type="term" value="P:3-keto-sphinganine metabolic process"/>
    <property type="evidence" value="ECO:0007669"/>
    <property type="project" value="InterPro"/>
</dbReference>
<sequence>MFGFKKRWNPLLKHCFVTGGSSGAGLGVAKVLAQNGAHVSIVARDPAKLQRALEVLETVRHNPKQVFRAYSFAVNTEQGSAAAIKAASEPFDGRCPDAFFMCAGASRPGFFVEQTEESLRAGMEMTFYAQAFTALAATKAMVQQGIKGKVVFCASILGYFSMVGYSTYSPGKFALRGLAETLHSEFMLYGIDVHIAFPGTIHSPGLEEENMCKPKITLKIEETDEGATPDVVAKAILDGVRSGKFHINVDFLGDVFRASTAGATERNSYALDWVYALIGYIGLPIWRKSVNAQVLKHRDEHEGYLRERGLRP</sequence>
<keyword evidence="4" id="KW-0256">Endoplasmic reticulum</keyword>
<dbReference type="Proteomes" id="UP000256964">
    <property type="component" value="Unassembled WGS sequence"/>
</dbReference>
<protein>
    <recommendedName>
        <fullName evidence="9">3-dehydrosphinganine reductase</fullName>
        <ecNumber evidence="9">1.1.1.102</ecNumber>
    </recommendedName>
</protein>